<feature type="domain" description="Iron-binding zinc finger CDGSH type" evidence="5">
    <location>
        <begin position="47"/>
        <end position="77"/>
    </location>
</feature>
<dbReference type="GO" id="GO:0046872">
    <property type="term" value="F:metal ion binding"/>
    <property type="evidence" value="ECO:0007669"/>
    <property type="project" value="UniProtKB-KW"/>
</dbReference>
<proteinExistence type="predicted"/>
<name>A0A2V4LU27_AQUAC</name>
<evidence type="ECO:0000256" key="4">
    <source>
        <dbReference type="ARBA" id="ARBA00023014"/>
    </source>
</evidence>
<keyword evidence="1" id="KW-0001">2Fe-2S</keyword>
<reference evidence="6 7" key="1">
    <citation type="submission" date="2018-06" db="EMBL/GenBank/DDBJ databases">
        <title>Pseudomonas diversity within urban Lake Michigan freshwaters.</title>
        <authorList>
            <person name="Batrich M."/>
            <person name="Hatzopoulos T."/>
            <person name="Putonti C."/>
        </authorList>
    </citation>
    <scope>NUCLEOTIDE SEQUENCE [LARGE SCALE GENOMIC DNA]</scope>
    <source>
        <strain evidence="6 7">MB-090714</strain>
    </source>
</reference>
<dbReference type="GO" id="GO:0051537">
    <property type="term" value="F:2 iron, 2 sulfur cluster binding"/>
    <property type="evidence" value="ECO:0007669"/>
    <property type="project" value="UniProtKB-KW"/>
</dbReference>
<organism evidence="6 7">
    <name type="scientific">Aquipseudomonas alcaligenes</name>
    <name type="common">Pseudomonas alcaligenes</name>
    <dbReference type="NCBI Taxonomy" id="43263"/>
    <lineage>
        <taxon>Bacteria</taxon>
        <taxon>Pseudomonadati</taxon>
        <taxon>Pseudomonadota</taxon>
        <taxon>Gammaproteobacteria</taxon>
        <taxon>Pseudomonadales</taxon>
        <taxon>Pseudomonadaceae</taxon>
        <taxon>Aquipseudomonas</taxon>
    </lineage>
</organism>
<dbReference type="InterPro" id="IPR042216">
    <property type="entry name" value="MitoNEET_CISD"/>
</dbReference>
<dbReference type="Gene3D" id="3.40.5.90">
    <property type="entry name" value="CDGSH iron-sulfur domain, mitoNEET-type"/>
    <property type="match status" value="1"/>
</dbReference>
<dbReference type="AlphaFoldDB" id="A0A2V4LU27"/>
<accession>A0A2V4LU27</accession>
<evidence type="ECO:0000313" key="7">
    <source>
        <dbReference type="Proteomes" id="UP000248146"/>
    </source>
</evidence>
<dbReference type="OrthoDB" id="9795032at2"/>
<keyword evidence="3" id="KW-0408">Iron</keyword>
<dbReference type="SMART" id="SM00704">
    <property type="entry name" value="ZnF_CDGSH"/>
    <property type="match status" value="1"/>
</dbReference>
<dbReference type="Proteomes" id="UP000248146">
    <property type="component" value="Unassembled WGS sequence"/>
</dbReference>
<dbReference type="GO" id="GO:0005737">
    <property type="term" value="C:cytoplasm"/>
    <property type="evidence" value="ECO:0007669"/>
    <property type="project" value="UniProtKB-ARBA"/>
</dbReference>
<dbReference type="RefSeq" id="WP_110680992.1">
    <property type="nucleotide sequence ID" value="NZ_QJRX01000002.1"/>
</dbReference>
<gene>
    <name evidence="6" type="ORF">DMO17_03850</name>
</gene>
<sequence length="89" mass="9906">MPDPQDPKLPEVRQVNPGETHLLCRCGRSPVLPDCPLGCDQALCLEPVRQQLLLLCRCGLSRRLPYCDGSHSPPTEGLAARWRRFAKGD</sequence>
<evidence type="ECO:0000256" key="2">
    <source>
        <dbReference type="ARBA" id="ARBA00022723"/>
    </source>
</evidence>
<evidence type="ECO:0000259" key="5">
    <source>
        <dbReference type="SMART" id="SM00704"/>
    </source>
</evidence>
<evidence type="ECO:0000256" key="1">
    <source>
        <dbReference type="ARBA" id="ARBA00022714"/>
    </source>
</evidence>
<keyword evidence="4" id="KW-0411">Iron-sulfur</keyword>
<protein>
    <recommendedName>
        <fullName evidence="5">Iron-binding zinc finger CDGSH type domain-containing protein</fullName>
    </recommendedName>
</protein>
<dbReference type="EMBL" id="QJRX01000002">
    <property type="protein sequence ID" value="PYC28320.1"/>
    <property type="molecule type" value="Genomic_DNA"/>
</dbReference>
<evidence type="ECO:0000256" key="3">
    <source>
        <dbReference type="ARBA" id="ARBA00023004"/>
    </source>
</evidence>
<evidence type="ECO:0000313" key="6">
    <source>
        <dbReference type="EMBL" id="PYC28320.1"/>
    </source>
</evidence>
<dbReference type="Pfam" id="PF09360">
    <property type="entry name" value="zf-CDGSH"/>
    <property type="match status" value="1"/>
</dbReference>
<keyword evidence="2" id="KW-0479">Metal-binding</keyword>
<comment type="caution">
    <text evidence="6">The sequence shown here is derived from an EMBL/GenBank/DDBJ whole genome shotgun (WGS) entry which is preliminary data.</text>
</comment>
<dbReference type="InterPro" id="IPR018967">
    <property type="entry name" value="FeS-contain_CDGSH-typ"/>
</dbReference>